<reference evidence="2 3" key="1">
    <citation type="submission" date="2023-07" db="EMBL/GenBank/DDBJ databases">
        <title>Genomic Encyclopedia of Type Strains, Phase IV (KMG-IV): sequencing the most valuable type-strain genomes for metagenomic binning, comparative biology and taxonomic classification.</title>
        <authorList>
            <person name="Goeker M."/>
        </authorList>
    </citation>
    <scope>NUCLEOTIDE SEQUENCE [LARGE SCALE GENOMIC DNA]</scope>
    <source>
        <strain evidence="2 3">DSM 17740</strain>
    </source>
</reference>
<feature type="transmembrane region" description="Helical" evidence="1">
    <location>
        <begin position="44"/>
        <end position="64"/>
    </location>
</feature>
<keyword evidence="3" id="KW-1185">Reference proteome</keyword>
<dbReference type="Proteomes" id="UP001232445">
    <property type="component" value="Unassembled WGS sequence"/>
</dbReference>
<dbReference type="RefSeq" id="WP_307335732.1">
    <property type="nucleotide sequence ID" value="NZ_JAUSUQ010000002.1"/>
</dbReference>
<accession>A0ABU0CQ47</accession>
<keyword evidence="1" id="KW-0812">Transmembrane</keyword>
<evidence type="ECO:0000313" key="2">
    <source>
        <dbReference type="EMBL" id="MDQ0338029.1"/>
    </source>
</evidence>
<protein>
    <submittedName>
        <fullName evidence="2">Uncharacterized protein</fullName>
    </submittedName>
</protein>
<dbReference type="EMBL" id="JAUSUQ010000002">
    <property type="protein sequence ID" value="MDQ0338029.1"/>
    <property type="molecule type" value="Genomic_DNA"/>
</dbReference>
<keyword evidence="1" id="KW-0472">Membrane</keyword>
<evidence type="ECO:0000256" key="1">
    <source>
        <dbReference type="SAM" id="Phobius"/>
    </source>
</evidence>
<feature type="transmembrane region" description="Helical" evidence="1">
    <location>
        <begin position="7"/>
        <end position="32"/>
    </location>
</feature>
<evidence type="ECO:0000313" key="3">
    <source>
        <dbReference type="Proteomes" id="UP001232445"/>
    </source>
</evidence>
<comment type="caution">
    <text evidence="2">The sequence shown here is derived from an EMBL/GenBank/DDBJ whole genome shotgun (WGS) entry which is preliminary data.</text>
</comment>
<sequence length="217" mass="25264">MIDMSKVFFVFIVGSGLLIISYLSGLGLHAVAQLIGLSLSRTTVSVMLYGLAINSILLPAIFHLSRKVINKKIEAMFPLDSFQKLSQNDKLFIAGLLHKQYKKLNAHIYKLMKQNKGRSDHSIARKELSYLFNRRDLSRYFRNKLANNLELSRPDLEILNLMFHPDHQVNFEVIHLNRLHMEYRNKPEEKIEKINELKGLGYKFLEGFGYIKIHYKN</sequence>
<keyword evidence="1" id="KW-1133">Transmembrane helix</keyword>
<proteinExistence type="predicted"/>
<gene>
    <name evidence="2" type="ORF">J2S00_000812</name>
</gene>
<name>A0ABU0CQ47_9BACI</name>
<organism evidence="2 3">
    <name type="scientific">Caldalkalibacillus uzonensis</name>
    <dbReference type="NCBI Taxonomy" id="353224"/>
    <lineage>
        <taxon>Bacteria</taxon>
        <taxon>Bacillati</taxon>
        <taxon>Bacillota</taxon>
        <taxon>Bacilli</taxon>
        <taxon>Bacillales</taxon>
        <taxon>Bacillaceae</taxon>
        <taxon>Caldalkalibacillus</taxon>
    </lineage>
</organism>